<dbReference type="OMA" id="HNVEWIA"/>
<accession>A0A0E0LGJ6</accession>
<dbReference type="eggNOG" id="ENOG502SKDB">
    <property type="taxonomic scope" value="Eukaryota"/>
</dbReference>
<dbReference type="AlphaFoldDB" id="A0A0E0LGJ6"/>
<dbReference type="SUPFAM" id="SSF81383">
    <property type="entry name" value="F-box domain"/>
    <property type="match status" value="1"/>
</dbReference>
<name>A0A0E0LGJ6_ORYPU</name>
<dbReference type="InterPro" id="IPR036047">
    <property type="entry name" value="F-box-like_dom_sf"/>
</dbReference>
<dbReference type="EnsemblPlants" id="OPUNC07G01510.1">
    <property type="protein sequence ID" value="OPUNC07G01510.1"/>
    <property type="gene ID" value="OPUNC07G01510"/>
</dbReference>
<keyword evidence="3" id="KW-1185">Reference proteome</keyword>
<protein>
    <recommendedName>
        <fullName evidence="1">F-box domain-containing protein</fullName>
    </recommendedName>
</protein>
<dbReference type="InterPro" id="IPR001810">
    <property type="entry name" value="F-box_dom"/>
</dbReference>
<evidence type="ECO:0000313" key="3">
    <source>
        <dbReference type="Proteomes" id="UP000026962"/>
    </source>
</evidence>
<evidence type="ECO:0000313" key="2">
    <source>
        <dbReference type="EnsemblPlants" id="OPUNC07G01510.1"/>
    </source>
</evidence>
<dbReference type="HOGENOM" id="CLU_017945_2_1_1"/>
<dbReference type="Gramene" id="OPUNC07G01510.1">
    <property type="protein sequence ID" value="OPUNC07G01510.1"/>
    <property type="gene ID" value="OPUNC07G01510"/>
</dbReference>
<feature type="domain" description="F-box" evidence="1">
    <location>
        <begin position="17"/>
        <end position="50"/>
    </location>
</feature>
<evidence type="ECO:0000259" key="1">
    <source>
        <dbReference type="Pfam" id="PF00646"/>
    </source>
</evidence>
<dbReference type="Pfam" id="PF00646">
    <property type="entry name" value="F-box"/>
    <property type="match status" value="1"/>
</dbReference>
<sequence length="393" mass="42442">MDPSPSLNNDDATVAAILLRLPPDDPSALVRLSLVSKCWRRVLAHPDFLRRYRARHHRTPPMLGFYFRETLSTDSTFVPAAATPLLPDLRGSSVCDARHGRVLVSTPCHLAVFNPIAGAGGRTERLVPFPKFALRRGYYWQAAVLCAADGCVGGDHHHLDCHGGHFRVVLVATYMGPRVSHAGIYSSHTGMWTETTSVNNIYAGVTKKPSALVGDTLYFPCVLGTKILEYNMSTRNLQVFSSPTTHLDLLKTVLTTTAKGVLVTADGGGLAKMPDSVLTTAEGGRRLGFAAVVASKLFMWSRAAGAGAGHNVEWIASRTIDLNMLPDIHGLSPTTSTGVIGFADGVGVIFIRTDDGVFTVEPGSERVKMITSRNDIQTAYPYISFYSKDLAEG</sequence>
<proteinExistence type="predicted"/>
<dbReference type="Proteomes" id="UP000026962">
    <property type="component" value="Chromosome 7"/>
</dbReference>
<reference evidence="2" key="1">
    <citation type="submission" date="2015-04" db="UniProtKB">
        <authorList>
            <consortium name="EnsemblPlants"/>
        </authorList>
    </citation>
    <scope>IDENTIFICATION</scope>
</reference>
<organism evidence="2">
    <name type="scientific">Oryza punctata</name>
    <name type="common">Red rice</name>
    <dbReference type="NCBI Taxonomy" id="4537"/>
    <lineage>
        <taxon>Eukaryota</taxon>
        <taxon>Viridiplantae</taxon>
        <taxon>Streptophyta</taxon>
        <taxon>Embryophyta</taxon>
        <taxon>Tracheophyta</taxon>
        <taxon>Spermatophyta</taxon>
        <taxon>Magnoliopsida</taxon>
        <taxon>Liliopsida</taxon>
        <taxon>Poales</taxon>
        <taxon>Poaceae</taxon>
        <taxon>BOP clade</taxon>
        <taxon>Oryzoideae</taxon>
        <taxon>Oryzeae</taxon>
        <taxon>Oryzinae</taxon>
        <taxon>Oryza</taxon>
    </lineage>
</organism>
<reference evidence="2" key="2">
    <citation type="submission" date="2018-05" db="EMBL/GenBank/DDBJ databases">
        <title>OpunRS2 (Oryza punctata Reference Sequence Version 2).</title>
        <authorList>
            <person name="Zhang J."/>
            <person name="Kudrna D."/>
            <person name="Lee S."/>
            <person name="Talag J."/>
            <person name="Welchert J."/>
            <person name="Wing R.A."/>
        </authorList>
    </citation>
    <scope>NUCLEOTIDE SEQUENCE [LARGE SCALE GENOMIC DNA]</scope>
</reference>
<dbReference type="PANTHER" id="PTHR32133">
    <property type="entry name" value="OS07G0120400 PROTEIN"/>
    <property type="match status" value="1"/>
</dbReference>